<reference evidence="1" key="1">
    <citation type="submission" date="2021-01" db="EMBL/GenBank/DDBJ databases">
        <authorList>
            <person name="Corre E."/>
            <person name="Pelletier E."/>
            <person name="Niang G."/>
            <person name="Scheremetjew M."/>
            <person name="Finn R."/>
            <person name="Kale V."/>
            <person name="Holt S."/>
            <person name="Cochrane G."/>
            <person name="Meng A."/>
            <person name="Brown T."/>
            <person name="Cohen L."/>
        </authorList>
    </citation>
    <scope>NUCLEOTIDE SEQUENCE</scope>
    <source>
        <strain evidence="1">CCMP1594</strain>
    </source>
</reference>
<protein>
    <submittedName>
        <fullName evidence="1">Uncharacterized protein</fullName>
    </submittedName>
</protein>
<name>A0A7S4CB63_9EUGL</name>
<evidence type="ECO:0000313" key="1">
    <source>
        <dbReference type="EMBL" id="CAE0792317.1"/>
    </source>
</evidence>
<gene>
    <name evidence="1" type="ORF">EGYM00163_LOCUS3433</name>
</gene>
<dbReference type="EMBL" id="HBJA01010899">
    <property type="protein sequence ID" value="CAE0792317.1"/>
    <property type="molecule type" value="Transcribed_RNA"/>
</dbReference>
<accession>A0A7S4CB63</accession>
<proteinExistence type="predicted"/>
<sequence length="99" mass="10413">MAAGCALRISLGASGVHNGTPGGGIGSSIPAMVWDAPEVVQWRERACHDPNPHMLKLHKTQAHCAVHEKTGAIDLLLTPQCVPPASVQAMGWKNCPKLS</sequence>
<dbReference type="AlphaFoldDB" id="A0A7S4CB63"/>
<organism evidence="1">
    <name type="scientific">Eutreptiella gymnastica</name>
    <dbReference type="NCBI Taxonomy" id="73025"/>
    <lineage>
        <taxon>Eukaryota</taxon>
        <taxon>Discoba</taxon>
        <taxon>Euglenozoa</taxon>
        <taxon>Euglenida</taxon>
        <taxon>Spirocuta</taxon>
        <taxon>Euglenophyceae</taxon>
        <taxon>Eutreptiales</taxon>
        <taxon>Eutreptiaceae</taxon>
        <taxon>Eutreptiella</taxon>
    </lineage>
</organism>